<dbReference type="Gramene" id="BGIOSGA021824-TA">
    <property type="protein sequence ID" value="BGIOSGA021824-PA"/>
    <property type="gene ID" value="BGIOSGA021824"/>
</dbReference>
<feature type="transmembrane region" description="Helical" evidence="2">
    <location>
        <begin position="158"/>
        <end position="184"/>
    </location>
</feature>
<gene>
    <name evidence="3" type="ORF">OsI_21839</name>
</gene>
<organism evidence="3 4">
    <name type="scientific">Oryza sativa subsp. indica</name>
    <name type="common">Rice</name>
    <dbReference type="NCBI Taxonomy" id="39946"/>
    <lineage>
        <taxon>Eukaryota</taxon>
        <taxon>Viridiplantae</taxon>
        <taxon>Streptophyta</taxon>
        <taxon>Embryophyta</taxon>
        <taxon>Tracheophyta</taxon>
        <taxon>Spermatophyta</taxon>
        <taxon>Magnoliopsida</taxon>
        <taxon>Liliopsida</taxon>
        <taxon>Poales</taxon>
        <taxon>Poaceae</taxon>
        <taxon>BOP clade</taxon>
        <taxon>Oryzoideae</taxon>
        <taxon>Oryzeae</taxon>
        <taxon>Oryzinae</taxon>
        <taxon>Oryza</taxon>
        <taxon>Oryza sativa</taxon>
    </lineage>
</organism>
<evidence type="ECO:0008006" key="5">
    <source>
        <dbReference type="Google" id="ProtNLM"/>
    </source>
</evidence>
<dbReference type="CDD" id="cd00054">
    <property type="entry name" value="EGF_CA"/>
    <property type="match status" value="1"/>
</dbReference>
<keyword evidence="2" id="KW-0472">Membrane</keyword>
<dbReference type="Proteomes" id="UP000007015">
    <property type="component" value="Chromosome 6"/>
</dbReference>
<keyword evidence="4" id="KW-1185">Reference proteome</keyword>
<name>B8B3A4_ORYSI</name>
<dbReference type="Gene3D" id="1.10.510.10">
    <property type="entry name" value="Transferase(Phosphotransferase) domain 1"/>
    <property type="match status" value="1"/>
</dbReference>
<keyword evidence="1" id="KW-1015">Disulfide bond</keyword>
<dbReference type="Gene3D" id="2.90.20.10">
    <property type="entry name" value="Plasmodium vivax P25 domain"/>
    <property type="match status" value="1"/>
</dbReference>
<proteinExistence type="predicted"/>
<evidence type="ECO:0000313" key="3">
    <source>
        <dbReference type="EMBL" id="EEC80098.1"/>
    </source>
</evidence>
<dbReference type="EMBL" id="CM000131">
    <property type="protein sequence ID" value="EEC80098.1"/>
    <property type="molecule type" value="Genomic_DNA"/>
</dbReference>
<dbReference type="InterPro" id="IPR018097">
    <property type="entry name" value="EGF_Ca-bd_CS"/>
</dbReference>
<dbReference type="STRING" id="39946.B8B3A4"/>
<dbReference type="FunFam" id="2.10.25.10:FF:000628">
    <property type="entry name" value="Wall-associated receptor kinase 2"/>
    <property type="match status" value="1"/>
</dbReference>
<dbReference type="OMA" id="RVANDNF"/>
<sequence length="303" mass="33199">MSYHRVYFNEAFNTSEFYTNTSATDHAEYCGYAVMMEAASFTFRTVYLNTTAFLDENKGRVPVILNWVVGNETCDVAKKKASYACRSNNSRCIDSTSGPGNLCNCTEGYHGNPYLPGGCKDIDECTVNDPPPCPGHCKNTPGNFSCPSEKPPSSSHSAALILAVGLSLGAVILVITITCTYLICERKKLANIKKKYFQQHGRQTHDIIDYHINTDENAGVLEEVADLASQCLEMIGDNRPSMRDVADKLGRLRKVMQHPWAQHDPEEMESLLGESSVAGLEMVSTGNFSMEGGAVQGILESGR</sequence>
<dbReference type="GO" id="GO:0005509">
    <property type="term" value="F:calcium ion binding"/>
    <property type="evidence" value="ECO:0007669"/>
    <property type="project" value="InterPro"/>
</dbReference>
<evidence type="ECO:0000256" key="2">
    <source>
        <dbReference type="SAM" id="Phobius"/>
    </source>
</evidence>
<dbReference type="PROSITE" id="PS01187">
    <property type="entry name" value="EGF_CA"/>
    <property type="match status" value="1"/>
</dbReference>
<evidence type="ECO:0000256" key="1">
    <source>
        <dbReference type="ARBA" id="ARBA00023157"/>
    </source>
</evidence>
<dbReference type="PANTHER" id="PTHR33491">
    <property type="entry name" value="OSJNBA0016N04.9 PROTEIN"/>
    <property type="match status" value="1"/>
</dbReference>
<keyword evidence="2" id="KW-1133">Transmembrane helix</keyword>
<reference evidence="3 4" key="1">
    <citation type="journal article" date="2005" name="PLoS Biol.">
        <title>The genomes of Oryza sativa: a history of duplications.</title>
        <authorList>
            <person name="Yu J."/>
            <person name="Wang J."/>
            <person name="Lin W."/>
            <person name="Li S."/>
            <person name="Li H."/>
            <person name="Zhou J."/>
            <person name="Ni P."/>
            <person name="Dong W."/>
            <person name="Hu S."/>
            <person name="Zeng C."/>
            <person name="Zhang J."/>
            <person name="Zhang Y."/>
            <person name="Li R."/>
            <person name="Xu Z."/>
            <person name="Li S."/>
            <person name="Li X."/>
            <person name="Zheng H."/>
            <person name="Cong L."/>
            <person name="Lin L."/>
            <person name="Yin J."/>
            <person name="Geng J."/>
            <person name="Li G."/>
            <person name="Shi J."/>
            <person name="Liu J."/>
            <person name="Lv H."/>
            <person name="Li J."/>
            <person name="Wang J."/>
            <person name="Deng Y."/>
            <person name="Ran L."/>
            <person name="Shi X."/>
            <person name="Wang X."/>
            <person name="Wu Q."/>
            <person name="Li C."/>
            <person name="Ren X."/>
            <person name="Wang J."/>
            <person name="Wang X."/>
            <person name="Li D."/>
            <person name="Liu D."/>
            <person name="Zhang X."/>
            <person name="Ji Z."/>
            <person name="Zhao W."/>
            <person name="Sun Y."/>
            <person name="Zhang Z."/>
            <person name="Bao J."/>
            <person name="Han Y."/>
            <person name="Dong L."/>
            <person name="Ji J."/>
            <person name="Chen P."/>
            <person name="Wu S."/>
            <person name="Liu J."/>
            <person name="Xiao Y."/>
            <person name="Bu D."/>
            <person name="Tan J."/>
            <person name="Yang L."/>
            <person name="Ye C."/>
            <person name="Zhang J."/>
            <person name="Xu J."/>
            <person name="Zhou Y."/>
            <person name="Yu Y."/>
            <person name="Zhang B."/>
            <person name="Zhuang S."/>
            <person name="Wei H."/>
            <person name="Liu B."/>
            <person name="Lei M."/>
            <person name="Yu H."/>
            <person name="Li Y."/>
            <person name="Xu H."/>
            <person name="Wei S."/>
            <person name="He X."/>
            <person name="Fang L."/>
            <person name="Zhang Z."/>
            <person name="Zhang Y."/>
            <person name="Huang X."/>
            <person name="Su Z."/>
            <person name="Tong W."/>
            <person name="Li J."/>
            <person name="Tong Z."/>
            <person name="Li S."/>
            <person name="Ye J."/>
            <person name="Wang L."/>
            <person name="Fang L."/>
            <person name="Lei T."/>
            <person name="Chen C."/>
            <person name="Chen H."/>
            <person name="Xu Z."/>
            <person name="Li H."/>
            <person name="Huang H."/>
            <person name="Zhang F."/>
            <person name="Xu H."/>
            <person name="Li N."/>
            <person name="Zhao C."/>
            <person name="Li S."/>
            <person name="Dong L."/>
            <person name="Huang Y."/>
            <person name="Li L."/>
            <person name="Xi Y."/>
            <person name="Qi Q."/>
            <person name="Li W."/>
            <person name="Zhang B."/>
            <person name="Hu W."/>
            <person name="Zhang Y."/>
            <person name="Tian X."/>
            <person name="Jiao Y."/>
            <person name="Liang X."/>
            <person name="Jin J."/>
            <person name="Gao L."/>
            <person name="Zheng W."/>
            <person name="Hao B."/>
            <person name="Liu S."/>
            <person name="Wang W."/>
            <person name="Yuan L."/>
            <person name="Cao M."/>
            <person name="McDermott J."/>
            <person name="Samudrala R."/>
            <person name="Wang J."/>
            <person name="Wong G.K."/>
            <person name="Yang H."/>
        </authorList>
    </citation>
    <scope>NUCLEOTIDE SEQUENCE [LARGE SCALE GENOMIC DNA]</scope>
    <source>
        <strain evidence="4">cv. 93-11</strain>
    </source>
</reference>
<dbReference type="HOGENOM" id="CLU_919481_0_0_1"/>
<keyword evidence="2" id="KW-0812">Transmembrane</keyword>
<evidence type="ECO:0000313" key="4">
    <source>
        <dbReference type="Proteomes" id="UP000007015"/>
    </source>
</evidence>
<dbReference type="AlphaFoldDB" id="B8B3A4"/>
<protein>
    <recommendedName>
        <fullName evidence="5">EGF-like calcium-binding domain-containing protein</fullName>
    </recommendedName>
</protein>
<accession>B8B3A4</accession>